<dbReference type="PROSITE" id="PS50043">
    <property type="entry name" value="HTH_LUXR_2"/>
    <property type="match status" value="1"/>
</dbReference>
<evidence type="ECO:0000259" key="2">
    <source>
        <dbReference type="PROSITE" id="PS50043"/>
    </source>
</evidence>
<dbReference type="AlphaFoldDB" id="A0A1B7HUR8"/>
<dbReference type="Pfam" id="PF00196">
    <property type="entry name" value="GerE"/>
    <property type="match status" value="1"/>
</dbReference>
<dbReference type="SMART" id="SM00421">
    <property type="entry name" value="HTH_LUXR"/>
    <property type="match status" value="1"/>
</dbReference>
<keyword evidence="4" id="KW-1185">Reference proteome</keyword>
<organism evidence="3 4">
    <name type="scientific">Buttiauxella noackiae ATCC 51607</name>
    <dbReference type="NCBI Taxonomy" id="1354255"/>
    <lineage>
        <taxon>Bacteria</taxon>
        <taxon>Pseudomonadati</taxon>
        <taxon>Pseudomonadota</taxon>
        <taxon>Gammaproteobacteria</taxon>
        <taxon>Enterobacterales</taxon>
        <taxon>Enterobacteriaceae</taxon>
        <taxon>Buttiauxella</taxon>
    </lineage>
</organism>
<dbReference type="InterPro" id="IPR036388">
    <property type="entry name" value="WH-like_DNA-bd_sf"/>
</dbReference>
<keyword evidence="1" id="KW-0238">DNA-binding</keyword>
<evidence type="ECO:0000313" key="3">
    <source>
        <dbReference type="EMBL" id="OAT19400.1"/>
    </source>
</evidence>
<name>A0A1B7HUR8_9ENTR</name>
<dbReference type="CDD" id="cd06170">
    <property type="entry name" value="LuxR_C_like"/>
    <property type="match status" value="1"/>
</dbReference>
<sequence>MKRADNFSRVVYSSNISHIEECVLSAAKAIIVDYSLPDFQSLVKLIEVKYKNTDCDVILIARQERFLNTAENILINTVSDLVIDVVADVKKLKLYLEYINAEKHSKIIIKNMVWSEIEKKINLTKKEDMILPYIISGKNNKEISRFIDISDKVVSQHRRSIYRKFNAHNLTEFYNAFQKATQITQTSEENTVGFC</sequence>
<dbReference type="SUPFAM" id="SSF46894">
    <property type="entry name" value="C-terminal effector domain of the bipartite response regulators"/>
    <property type="match status" value="1"/>
</dbReference>
<evidence type="ECO:0000256" key="1">
    <source>
        <dbReference type="ARBA" id="ARBA00023125"/>
    </source>
</evidence>
<reference evidence="3 4" key="1">
    <citation type="submission" date="2016-04" db="EMBL/GenBank/DDBJ databases">
        <title>ATOL: Assembling a taxonomically balanced genome-scale reconstruction of the evolutionary history of the Enterobacteriaceae.</title>
        <authorList>
            <person name="Plunkett G.III."/>
            <person name="Neeno-Eckwall E.C."/>
            <person name="Glasner J.D."/>
            <person name="Perna N.T."/>
        </authorList>
    </citation>
    <scope>NUCLEOTIDE SEQUENCE [LARGE SCALE GENOMIC DNA]</scope>
    <source>
        <strain evidence="3 4">ATCC 51607</strain>
    </source>
</reference>
<feature type="domain" description="HTH luxR-type" evidence="2">
    <location>
        <begin position="116"/>
        <end position="181"/>
    </location>
</feature>
<dbReference type="PATRIC" id="fig|1354255.3.peg.1333"/>
<dbReference type="GO" id="GO:0006355">
    <property type="term" value="P:regulation of DNA-templated transcription"/>
    <property type="evidence" value="ECO:0007669"/>
    <property type="project" value="InterPro"/>
</dbReference>
<dbReference type="PRINTS" id="PR00038">
    <property type="entry name" value="HTHLUXR"/>
</dbReference>
<dbReference type="Gene3D" id="1.10.10.10">
    <property type="entry name" value="Winged helix-like DNA-binding domain superfamily/Winged helix DNA-binding domain"/>
    <property type="match status" value="1"/>
</dbReference>
<dbReference type="EMBL" id="LXEO01000015">
    <property type="protein sequence ID" value="OAT19400.1"/>
    <property type="molecule type" value="Genomic_DNA"/>
</dbReference>
<dbReference type="GO" id="GO:0003677">
    <property type="term" value="F:DNA binding"/>
    <property type="evidence" value="ECO:0007669"/>
    <property type="project" value="UniProtKB-KW"/>
</dbReference>
<protein>
    <recommendedName>
        <fullName evidence="2">HTH luxR-type domain-containing protein</fullName>
    </recommendedName>
</protein>
<comment type="caution">
    <text evidence="3">The sequence shown here is derived from an EMBL/GenBank/DDBJ whole genome shotgun (WGS) entry which is preliminary data.</text>
</comment>
<dbReference type="Proteomes" id="UP000078286">
    <property type="component" value="Unassembled WGS sequence"/>
</dbReference>
<dbReference type="InterPro" id="IPR016032">
    <property type="entry name" value="Sig_transdc_resp-reg_C-effctor"/>
</dbReference>
<dbReference type="InterPro" id="IPR000792">
    <property type="entry name" value="Tscrpt_reg_LuxR_C"/>
</dbReference>
<accession>A0A1B7HUR8</accession>
<proteinExistence type="predicted"/>
<gene>
    <name evidence="3" type="ORF">M979_1291</name>
</gene>
<evidence type="ECO:0000313" key="4">
    <source>
        <dbReference type="Proteomes" id="UP000078286"/>
    </source>
</evidence>